<dbReference type="PANTHER" id="PTHR34703">
    <property type="entry name" value="ANTIPORTER SUBUNIT MNHG2-RELATED"/>
    <property type="match status" value="1"/>
</dbReference>
<evidence type="ECO:0000313" key="2">
    <source>
        <dbReference type="EMBL" id="TWU22514.1"/>
    </source>
</evidence>
<dbReference type="InterPro" id="IPR005133">
    <property type="entry name" value="PhaG_MnhG_YufB"/>
</dbReference>
<comment type="caution">
    <text evidence="2">The sequence shown here is derived from an EMBL/GenBank/DDBJ whole genome shotgun (WGS) entry which is preliminary data.</text>
</comment>
<keyword evidence="1" id="KW-1133">Transmembrane helix</keyword>
<feature type="transmembrane region" description="Helical" evidence="1">
    <location>
        <begin position="69"/>
        <end position="90"/>
    </location>
</feature>
<name>A0A5C6CG39_9BACT</name>
<dbReference type="GO" id="GO:0015385">
    <property type="term" value="F:sodium:proton antiporter activity"/>
    <property type="evidence" value="ECO:0007669"/>
    <property type="project" value="TreeGrafter"/>
</dbReference>
<keyword evidence="1" id="KW-0812">Transmembrane</keyword>
<dbReference type="Pfam" id="PF03334">
    <property type="entry name" value="PhaG_MnhG_YufB"/>
    <property type="match status" value="1"/>
</dbReference>
<dbReference type="OrthoDB" id="9806575at2"/>
<reference evidence="2 3" key="1">
    <citation type="submission" date="2019-02" db="EMBL/GenBank/DDBJ databases">
        <title>Deep-cultivation of Planctomycetes and their phenomic and genomic characterization uncovers novel biology.</title>
        <authorList>
            <person name="Wiegand S."/>
            <person name="Jogler M."/>
            <person name="Boedeker C."/>
            <person name="Pinto D."/>
            <person name="Vollmers J."/>
            <person name="Rivas-Marin E."/>
            <person name="Kohn T."/>
            <person name="Peeters S.H."/>
            <person name="Heuer A."/>
            <person name="Rast P."/>
            <person name="Oberbeckmann S."/>
            <person name="Bunk B."/>
            <person name="Jeske O."/>
            <person name="Meyerdierks A."/>
            <person name="Storesund J.E."/>
            <person name="Kallscheuer N."/>
            <person name="Luecker S."/>
            <person name="Lage O.M."/>
            <person name="Pohl T."/>
            <person name="Merkel B.J."/>
            <person name="Hornburger P."/>
            <person name="Mueller R.-W."/>
            <person name="Bruemmer F."/>
            <person name="Labrenz M."/>
            <person name="Spormann A.M."/>
            <person name="Op Den Camp H."/>
            <person name="Overmann J."/>
            <person name="Amann R."/>
            <person name="Jetten M.S.M."/>
            <person name="Mascher T."/>
            <person name="Medema M.H."/>
            <person name="Devos D.P."/>
            <person name="Kaster A.-K."/>
            <person name="Ovreas L."/>
            <person name="Rohde M."/>
            <person name="Galperin M.Y."/>
            <person name="Jogler C."/>
        </authorList>
    </citation>
    <scope>NUCLEOTIDE SEQUENCE [LARGE SCALE GENOMIC DNA]</scope>
    <source>
        <strain evidence="2 3">Pla52o</strain>
    </source>
</reference>
<keyword evidence="1" id="KW-0472">Membrane</keyword>
<organism evidence="2 3">
    <name type="scientific">Novipirellula galeiformis</name>
    <dbReference type="NCBI Taxonomy" id="2528004"/>
    <lineage>
        <taxon>Bacteria</taxon>
        <taxon>Pseudomonadati</taxon>
        <taxon>Planctomycetota</taxon>
        <taxon>Planctomycetia</taxon>
        <taxon>Pirellulales</taxon>
        <taxon>Pirellulaceae</taxon>
        <taxon>Novipirellula</taxon>
    </lineage>
</organism>
<accession>A0A5C6CG39</accession>
<dbReference type="PANTHER" id="PTHR34703:SF1">
    <property type="entry name" value="ANTIPORTER SUBUNIT MNHG2-RELATED"/>
    <property type="match status" value="1"/>
</dbReference>
<feature type="transmembrane region" description="Helical" evidence="1">
    <location>
        <begin position="6"/>
        <end position="24"/>
    </location>
</feature>
<feature type="transmembrane region" description="Helical" evidence="1">
    <location>
        <begin position="45"/>
        <end position="63"/>
    </location>
</feature>
<sequence length="100" mass="10793">MSILDITSIVLIATGCLFFIAGSVGMLRLPDVFTRLHATTKADNVGLGLLVMGLLLRSGSIFIASKLVLIWMLVLVAGATTCHLIARSAVRRGERPWSKR</sequence>
<proteinExistence type="predicted"/>
<gene>
    <name evidence="2" type="primary">mrpG_2</name>
    <name evidence="2" type="ORF">Pla52o_35730</name>
</gene>
<evidence type="ECO:0000313" key="3">
    <source>
        <dbReference type="Proteomes" id="UP000316304"/>
    </source>
</evidence>
<protein>
    <submittedName>
        <fullName evidence="2">Na(+)/H(+) antiporter subunit G</fullName>
    </submittedName>
</protein>
<dbReference type="RefSeq" id="WP_146595674.1">
    <property type="nucleotide sequence ID" value="NZ_SJPT01000005.1"/>
</dbReference>
<dbReference type="Proteomes" id="UP000316304">
    <property type="component" value="Unassembled WGS sequence"/>
</dbReference>
<dbReference type="NCBIfam" id="TIGR01300">
    <property type="entry name" value="CPA3_mnhG_phaG"/>
    <property type="match status" value="1"/>
</dbReference>
<evidence type="ECO:0000256" key="1">
    <source>
        <dbReference type="SAM" id="Phobius"/>
    </source>
</evidence>
<dbReference type="EMBL" id="SJPT01000005">
    <property type="protein sequence ID" value="TWU22514.1"/>
    <property type="molecule type" value="Genomic_DNA"/>
</dbReference>
<keyword evidence="3" id="KW-1185">Reference proteome</keyword>
<dbReference type="AlphaFoldDB" id="A0A5C6CG39"/>